<dbReference type="InterPro" id="IPR011990">
    <property type="entry name" value="TPR-like_helical_dom_sf"/>
</dbReference>
<dbReference type="Pfam" id="PF08238">
    <property type="entry name" value="Sel1"/>
    <property type="match status" value="2"/>
</dbReference>
<keyword evidence="2" id="KW-1185">Reference proteome</keyword>
<dbReference type="Gene3D" id="1.25.40.10">
    <property type="entry name" value="Tetratricopeptide repeat domain"/>
    <property type="match status" value="1"/>
</dbReference>
<dbReference type="AlphaFoldDB" id="K0SNU2"/>
<gene>
    <name evidence="1" type="ORF">THAOC_11973</name>
</gene>
<dbReference type="SMART" id="SM00671">
    <property type="entry name" value="SEL1"/>
    <property type="match status" value="2"/>
</dbReference>
<evidence type="ECO:0000313" key="2">
    <source>
        <dbReference type="Proteomes" id="UP000266841"/>
    </source>
</evidence>
<evidence type="ECO:0000313" key="1">
    <source>
        <dbReference type="EMBL" id="EJK67040.1"/>
    </source>
</evidence>
<accession>K0SNU2</accession>
<protein>
    <submittedName>
        <fullName evidence="1">Uncharacterized protein</fullName>
    </submittedName>
</protein>
<dbReference type="OrthoDB" id="2384430at2759"/>
<comment type="caution">
    <text evidence="1">The sequence shown here is derived from an EMBL/GenBank/DDBJ whole genome shotgun (WGS) entry which is preliminary data.</text>
</comment>
<dbReference type="SUPFAM" id="SSF81901">
    <property type="entry name" value="HCP-like"/>
    <property type="match status" value="1"/>
</dbReference>
<organism evidence="1 2">
    <name type="scientific">Thalassiosira oceanica</name>
    <name type="common">Marine diatom</name>
    <dbReference type="NCBI Taxonomy" id="159749"/>
    <lineage>
        <taxon>Eukaryota</taxon>
        <taxon>Sar</taxon>
        <taxon>Stramenopiles</taxon>
        <taxon>Ochrophyta</taxon>
        <taxon>Bacillariophyta</taxon>
        <taxon>Coscinodiscophyceae</taxon>
        <taxon>Thalassiosirophycidae</taxon>
        <taxon>Thalassiosirales</taxon>
        <taxon>Thalassiosiraceae</taxon>
        <taxon>Thalassiosira</taxon>
    </lineage>
</organism>
<reference evidence="1 2" key="1">
    <citation type="journal article" date="2012" name="Genome Biol.">
        <title>Genome and low-iron response of an oceanic diatom adapted to chronic iron limitation.</title>
        <authorList>
            <person name="Lommer M."/>
            <person name="Specht M."/>
            <person name="Roy A.S."/>
            <person name="Kraemer L."/>
            <person name="Andreson R."/>
            <person name="Gutowska M.A."/>
            <person name="Wolf J."/>
            <person name="Bergner S.V."/>
            <person name="Schilhabel M.B."/>
            <person name="Klostermeier U.C."/>
            <person name="Beiko R.G."/>
            <person name="Rosenstiel P."/>
            <person name="Hippler M."/>
            <person name="Laroche J."/>
        </authorList>
    </citation>
    <scope>NUCLEOTIDE SEQUENCE [LARGE SCALE GENOMIC DNA]</scope>
    <source>
        <strain evidence="1 2">CCMP1005</strain>
    </source>
</reference>
<proteinExistence type="predicted"/>
<sequence length="115" mass="13041">LYELGVAYYEGVGVREDKTKGAKFWAKAAVRGHVESRYNLGFCEGRGGNHDHAVRHFLICAKMGHMVAVETIKKMFMEGIATKKQYTQALRGYQDAMDEMKSHDRDEAKRQDVNG</sequence>
<dbReference type="EMBL" id="AGNL01013749">
    <property type="protein sequence ID" value="EJK67040.1"/>
    <property type="molecule type" value="Genomic_DNA"/>
</dbReference>
<dbReference type="Proteomes" id="UP000266841">
    <property type="component" value="Unassembled WGS sequence"/>
</dbReference>
<dbReference type="InterPro" id="IPR006597">
    <property type="entry name" value="Sel1-like"/>
</dbReference>
<feature type="non-terminal residue" evidence="1">
    <location>
        <position position="1"/>
    </location>
</feature>
<name>K0SNU2_THAOC</name>